<sequence>MSRKTPRIEPTLFGDGESHEPIVTDEYSPKESYSDERSDTAQFADSVKQTLNRSYQSARQIVRDHILASRKNTLIASGISSILVLAVLVSLLSLSEHEAIESPPQEQSVETDSPQHNAANVTVSRSHQVEFPDNFSLWATAHNGMVISWKAEQSSETKIWDIATAEGDQTCEQMIFNNGDSYRSLDVLIEHGSHYFASFSPLDNVAIVNNIALRGSFKLCGYQFSLKGSQAILNRHPHYSELLTN</sequence>
<comment type="caution">
    <text evidence="3">The sequence shown here is derived from an EMBL/GenBank/DDBJ whole genome shotgun (WGS) entry which is preliminary data.</text>
</comment>
<reference evidence="3" key="1">
    <citation type="submission" date="2020-09" db="EMBL/GenBank/DDBJ databases">
        <title>A novel bacterium of genus Neiella, isolated from South China Sea.</title>
        <authorList>
            <person name="Huang H."/>
            <person name="Mo K."/>
            <person name="Hu Y."/>
        </authorList>
    </citation>
    <scope>NUCLEOTIDE SEQUENCE</scope>
    <source>
        <strain evidence="3">HB171785</strain>
    </source>
</reference>
<dbReference type="Proteomes" id="UP000638014">
    <property type="component" value="Unassembled WGS sequence"/>
</dbReference>
<evidence type="ECO:0000313" key="4">
    <source>
        <dbReference type="Proteomes" id="UP000638014"/>
    </source>
</evidence>
<organism evidence="3 4">
    <name type="scientific">Neiella litorisoli</name>
    <dbReference type="NCBI Taxonomy" id="2771431"/>
    <lineage>
        <taxon>Bacteria</taxon>
        <taxon>Pseudomonadati</taxon>
        <taxon>Pseudomonadota</taxon>
        <taxon>Gammaproteobacteria</taxon>
        <taxon>Alteromonadales</taxon>
        <taxon>Echinimonadaceae</taxon>
        <taxon>Neiella</taxon>
    </lineage>
</organism>
<dbReference type="EMBL" id="JACXAF010000001">
    <property type="protein sequence ID" value="MBD1387955.1"/>
    <property type="molecule type" value="Genomic_DNA"/>
</dbReference>
<protein>
    <submittedName>
        <fullName evidence="3">Uncharacterized protein</fullName>
    </submittedName>
</protein>
<feature type="region of interest" description="Disordered" evidence="1">
    <location>
        <begin position="1"/>
        <end position="38"/>
    </location>
</feature>
<evidence type="ECO:0000256" key="2">
    <source>
        <dbReference type="SAM" id="Phobius"/>
    </source>
</evidence>
<evidence type="ECO:0000313" key="3">
    <source>
        <dbReference type="EMBL" id="MBD1387955.1"/>
    </source>
</evidence>
<gene>
    <name evidence="3" type="ORF">IC617_00795</name>
</gene>
<feature type="transmembrane region" description="Helical" evidence="2">
    <location>
        <begin position="73"/>
        <end position="94"/>
    </location>
</feature>
<keyword evidence="2" id="KW-0812">Transmembrane</keyword>
<evidence type="ECO:0000256" key="1">
    <source>
        <dbReference type="SAM" id="MobiDB-lite"/>
    </source>
</evidence>
<feature type="compositionally biased region" description="Basic and acidic residues" evidence="1">
    <location>
        <begin position="16"/>
        <end position="38"/>
    </location>
</feature>
<keyword evidence="4" id="KW-1185">Reference proteome</keyword>
<keyword evidence="2" id="KW-1133">Transmembrane helix</keyword>
<keyword evidence="2" id="KW-0472">Membrane</keyword>
<proteinExistence type="predicted"/>
<dbReference type="RefSeq" id="WP_191143079.1">
    <property type="nucleotide sequence ID" value="NZ_JACXAF010000001.1"/>
</dbReference>
<name>A0A8J6R1N2_9GAMM</name>
<dbReference type="AlphaFoldDB" id="A0A8J6R1N2"/>
<accession>A0A8J6R1N2</accession>